<dbReference type="InterPro" id="IPR043129">
    <property type="entry name" value="ATPase_NBD"/>
</dbReference>
<accession>A0A383DDE7</accession>
<organism evidence="1">
    <name type="scientific">marine metagenome</name>
    <dbReference type="NCBI Taxonomy" id="408172"/>
    <lineage>
        <taxon>unclassified sequences</taxon>
        <taxon>metagenomes</taxon>
        <taxon>ecological metagenomes</taxon>
    </lineage>
</organism>
<reference evidence="1" key="1">
    <citation type="submission" date="2018-05" db="EMBL/GenBank/DDBJ databases">
        <authorList>
            <person name="Lanie J.A."/>
            <person name="Ng W.-L."/>
            <person name="Kazmierczak K.M."/>
            <person name="Andrzejewski T.M."/>
            <person name="Davidsen T.M."/>
            <person name="Wayne K.J."/>
            <person name="Tettelin H."/>
            <person name="Glass J.I."/>
            <person name="Rusch D."/>
            <person name="Podicherti R."/>
            <person name="Tsui H.-C.T."/>
            <person name="Winkler M.E."/>
        </authorList>
    </citation>
    <scope>NUCLEOTIDE SEQUENCE</scope>
</reference>
<feature type="non-terminal residue" evidence="1">
    <location>
        <position position="1"/>
    </location>
</feature>
<protein>
    <recommendedName>
        <fullName evidence="2">Carbohydrate kinase FGGY N-terminal domain-containing protein</fullName>
    </recommendedName>
</protein>
<name>A0A383DDE7_9ZZZZ</name>
<dbReference type="SUPFAM" id="SSF53067">
    <property type="entry name" value="Actin-like ATPase domain"/>
    <property type="match status" value="1"/>
</dbReference>
<feature type="non-terminal residue" evidence="1">
    <location>
        <position position="76"/>
    </location>
</feature>
<evidence type="ECO:0000313" key="1">
    <source>
        <dbReference type="EMBL" id="SVE42340.1"/>
    </source>
</evidence>
<sequence length="76" mass="8046">VDRLAGLIDGEPEGVLISGQMHGVVLVDGDGSPQGAVHTWQDNRDTVVGPDGSPLRRLRESLTTAEQMATGNELRP</sequence>
<gene>
    <name evidence="1" type="ORF">METZ01_LOCUS495194</name>
</gene>
<dbReference type="Gene3D" id="3.30.420.40">
    <property type="match status" value="1"/>
</dbReference>
<dbReference type="AlphaFoldDB" id="A0A383DDE7"/>
<dbReference type="EMBL" id="UINC01216268">
    <property type="protein sequence ID" value="SVE42340.1"/>
    <property type="molecule type" value="Genomic_DNA"/>
</dbReference>
<proteinExistence type="predicted"/>
<evidence type="ECO:0008006" key="2">
    <source>
        <dbReference type="Google" id="ProtNLM"/>
    </source>
</evidence>